<evidence type="ECO:0000256" key="1">
    <source>
        <dbReference type="SAM" id="MobiDB-lite"/>
    </source>
</evidence>
<sequence>MVYPVALFLLTIIHAARAESNATLVQDSSAEHNTSSPGLRAGVIAAIIISSALLFTVVACLLRTIVLRYCACRRARRTLRAWPHTRALDVNPDEKYPDHTHSLHDTLDRLSTSSHASRAVVVDMTPGFLSDKANESPFFSVPVDLPRDGDYTVVREHNNRVVEMRKQASNGSLNASARASDDGCQQATARSDSPTVPPGLQSPSPPSYTSGVEGGDIKVRRSTSSRSRMPPAVEHVVKRPSVDDGQQPRTLRWQDQTLYRSPSARARMDLPQDFIPPSGPVRAPASPVMWATADPFASAGNSPVEVPRSPAAVDDLRKYLQSAESVQSQVWTEVKEQYSRNNSITEEWRDVPLDKPPQ</sequence>
<keyword evidence="2" id="KW-0812">Transmembrane</keyword>
<evidence type="ECO:0000313" key="5">
    <source>
        <dbReference type="Proteomes" id="UP000320762"/>
    </source>
</evidence>
<feature type="compositionally biased region" description="Polar residues" evidence="1">
    <location>
        <begin position="167"/>
        <end position="194"/>
    </location>
</feature>
<feature type="region of interest" description="Disordered" evidence="1">
    <location>
        <begin position="162"/>
        <end position="215"/>
    </location>
</feature>
<feature type="compositionally biased region" description="Basic and acidic residues" evidence="1">
    <location>
        <begin position="346"/>
        <end position="358"/>
    </location>
</feature>
<dbReference type="Proteomes" id="UP000320762">
    <property type="component" value="Unassembled WGS sequence"/>
</dbReference>
<gene>
    <name evidence="4" type="ORF">BD626DRAFT_505718</name>
</gene>
<evidence type="ECO:0000313" key="4">
    <source>
        <dbReference type="EMBL" id="TRM60175.1"/>
    </source>
</evidence>
<dbReference type="EMBL" id="VDMD01000023">
    <property type="protein sequence ID" value="TRM60175.1"/>
    <property type="molecule type" value="Genomic_DNA"/>
</dbReference>
<reference evidence="4 5" key="1">
    <citation type="journal article" date="2019" name="New Phytol.">
        <title>Comparative genomics reveals unique wood-decay strategies and fruiting body development in the Schizophyllaceae.</title>
        <authorList>
            <person name="Almasi E."/>
            <person name="Sahu N."/>
            <person name="Krizsan K."/>
            <person name="Balint B."/>
            <person name="Kovacs G.M."/>
            <person name="Kiss B."/>
            <person name="Cseklye J."/>
            <person name="Drula E."/>
            <person name="Henrissat B."/>
            <person name="Nagy I."/>
            <person name="Chovatia M."/>
            <person name="Adam C."/>
            <person name="LaButti K."/>
            <person name="Lipzen A."/>
            <person name="Riley R."/>
            <person name="Grigoriev I.V."/>
            <person name="Nagy L.G."/>
        </authorList>
    </citation>
    <scope>NUCLEOTIDE SEQUENCE [LARGE SCALE GENOMIC DNA]</scope>
    <source>
        <strain evidence="4 5">NL-1724</strain>
    </source>
</reference>
<name>A0A550C5W1_9AGAR</name>
<comment type="caution">
    <text evidence="4">The sequence shown here is derived from an EMBL/GenBank/DDBJ whole genome shotgun (WGS) entry which is preliminary data.</text>
</comment>
<evidence type="ECO:0000256" key="3">
    <source>
        <dbReference type="SAM" id="SignalP"/>
    </source>
</evidence>
<keyword evidence="5" id="KW-1185">Reference proteome</keyword>
<keyword evidence="3" id="KW-0732">Signal</keyword>
<feature type="chain" id="PRO_5022141974" evidence="3">
    <location>
        <begin position="19"/>
        <end position="358"/>
    </location>
</feature>
<keyword evidence="2" id="KW-0472">Membrane</keyword>
<keyword evidence="2" id="KW-1133">Transmembrane helix</keyword>
<feature type="region of interest" description="Disordered" evidence="1">
    <location>
        <begin position="339"/>
        <end position="358"/>
    </location>
</feature>
<evidence type="ECO:0000256" key="2">
    <source>
        <dbReference type="SAM" id="Phobius"/>
    </source>
</evidence>
<proteinExistence type="predicted"/>
<feature type="signal peptide" evidence="3">
    <location>
        <begin position="1"/>
        <end position="18"/>
    </location>
</feature>
<accession>A0A550C5W1</accession>
<dbReference type="OrthoDB" id="2960801at2759"/>
<dbReference type="AlphaFoldDB" id="A0A550C5W1"/>
<feature type="transmembrane region" description="Helical" evidence="2">
    <location>
        <begin position="42"/>
        <end position="66"/>
    </location>
</feature>
<organism evidence="4 5">
    <name type="scientific">Schizophyllum amplum</name>
    <dbReference type="NCBI Taxonomy" id="97359"/>
    <lineage>
        <taxon>Eukaryota</taxon>
        <taxon>Fungi</taxon>
        <taxon>Dikarya</taxon>
        <taxon>Basidiomycota</taxon>
        <taxon>Agaricomycotina</taxon>
        <taxon>Agaricomycetes</taxon>
        <taxon>Agaricomycetidae</taxon>
        <taxon>Agaricales</taxon>
        <taxon>Schizophyllaceae</taxon>
        <taxon>Schizophyllum</taxon>
    </lineage>
</organism>
<protein>
    <submittedName>
        <fullName evidence="4">Uncharacterized protein</fullName>
    </submittedName>
</protein>